<dbReference type="AlphaFoldDB" id="A0A420HTE8"/>
<organism evidence="1 2">
    <name type="scientific">Erysiphe neolycopersici</name>
    <dbReference type="NCBI Taxonomy" id="212602"/>
    <lineage>
        <taxon>Eukaryota</taxon>
        <taxon>Fungi</taxon>
        <taxon>Dikarya</taxon>
        <taxon>Ascomycota</taxon>
        <taxon>Pezizomycotina</taxon>
        <taxon>Leotiomycetes</taxon>
        <taxon>Erysiphales</taxon>
        <taxon>Erysiphaceae</taxon>
        <taxon>Erysiphe</taxon>
    </lineage>
</organism>
<evidence type="ECO:0000313" key="1">
    <source>
        <dbReference type="EMBL" id="RKF60715.1"/>
    </source>
</evidence>
<dbReference type="OrthoDB" id="10363604at2759"/>
<dbReference type="Proteomes" id="UP000286134">
    <property type="component" value="Unassembled WGS sequence"/>
</dbReference>
<evidence type="ECO:0000313" key="2">
    <source>
        <dbReference type="Proteomes" id="UP000286134"/>
    </source>
</evidence>
<gene>
    <name evidence="1" type="ORF">OnM2_048081</name>
</gene>
<sequence>MNDSDLNILNKAINIAHAINKLKAERLNFCLKLSERQIQDINWITHSFPPHPSFTVYLAKWRNNYGKAIAAANASISCMPLLRKKAQSENNPDKLAANTPLPEV</sequence>
<accession>A0A420HTE8</accession>
<proteinExistence type="predicted"/>
<protein>
    <submittedName>
        <fullName evidence="1">Uncharacterized protein</fullName>
    </submittedName>
</protein>
<name>A0A420HTE8_9PEZI</name>
<reference evidence="1 2" key="1">
    <citation type="journal article" date="2018" name="BMC Genomics">
        <title>Comparative genome analyses reveal sequence features reflecting distinct modes of host-adaptation between dicot and monocot powdery mildew.</title>
        <authorList>
            <person name="Wu Y."/>
            <person name="Ma X."/>
            <person name="Pan Z."/>
            <person name="Kale S.D."/>
            <person name="Song Y."/>
            <person name="King H."/>
            <person name="Zhang Q."/>
            <person name="Presley C."/>
            <person name="Deng X."/>
            <person name="Wei C.I."/>
            <person name="Xiao S."/>
        </authorList>
    </citation>
    <scope>NUCLEOTIDE SEQUENCE [LARGE SCALE GENOMIC DNA]</scope>
    <source>
        <strain evidence="1">UMSG2</strain>
    </source>
</reference>
<keyword evidence="2" id="KW-1185">Reference proteome</keyword>
<dbReference type="EMBL" id="MCFK01004840">
    <property type="protein sequence ID" value="RKF60715.1"/>
    <property type="molecule type" value="Genomic_DNA"/>
</dbReference>
<comment type="caution">
    <text evidence="1">The sequence shown here is derived from an EMBL/GenBank/DDBJ whole genome shotgun (WGS) entry which is preliminary data.</text>
</comment>